<dbReference type="Pfam" id="PF18602">
    <property type="entry name" value="Rap1a"/>
    <property type="match status" value="1"/>
</dbReference>
<dbReference type="RefSeq" id="WP_119036129.1">
    <property type="nucleotide sequence ID" value="NZ_QXDC01000003.1"/>
</dbReference>
<dbReference type="EMBL" id="QXDC01000003">
    <property type="protein sequence ID" value="RIA44481.1"/>
    <property type="molecule type" value="Genomic_DNA"/>
</dbReference>
<keyword evidence="3" id="KW-1185">Reference proteome</keyword>
<evidence type="ECO:0000259" key="1">
    <source>
        <dbReference type="Pfam" id="PF18602"/>
    </source>
</evidence>
<evidence type="ECO:0000313" key="3">
    <source>
        <dbReference type="Proteomes" id="UP000266568"/>
    </source>
</evidence>
<accession>A0A397PFM6</accession>
<sequence>MHVLTIMLMLGAAAQTPVEPPLIPAFFTAQTLYDICTRPNHGQCSMYVAGVIDGVFLTEARTGDETICRAPITNQKAAELVTAYLTAHPERRAESAASAVKAAVATALPCTQPVDPNG</sequence>
<dbReference type="InterPro" id="IPR041238">
    <property type="entry name" value="Rap1a"/>
</dbReference>
<comment type="caution">
    <text evidence="2">The sequence shown here is derived from an EMBL/GenBank/DDBJ whole genome shotgun (WGS) entry which is preliminary data.</text>
</comment>
<reference evidence="2 3" key="1">
    <citation type="submission" date="2018-08" db="EMBL/GenBank/DDBJ databases">
        <title>Genomic Encyclopedia of Type Strains, Phase IV (KMG-IV): sequencing the most valuable type-strain genomes for metagenomic binning, comparative biology and taxonomic classification.</title>
        <authorList>
            <person name="Goeker M."/>
        </authorList>
    </citation>
    <scope>NUCLEOTIDE SEQUENCE [LARGE SCALE GENOMIC DNA]</scope>
    <source>
        <strain evidence="2 3">DSM 25527</strain>
    </source>
</reference>
<protein>
    <recommendedName>
        <fullName evidence="1">Rap1a immunity protein domain-containing protein</fullName>
    </recommendedName>
</protein>
<dbReference type="Proteomes" id="UP000266568">
    <property type="component" value="Unassembled WGS sequence"/>
</dbReference>
<gene>
    <name evidence="2" type="ORF">DFR49_2726</name>
</gene>
<dbReference type="AlphaFoldDB" id="A0A397PFM6"/>
<name>A0A397PFM6_9SPHN</name>
<proteinExistence type="predicted"/>
<dbReference type="Gene3D" id="1.10.890.40">
    <property type="match status" value="1"/>
</dbReference>
<evidence type="ECO:0000313" key="2">
    <source>
        <dbReference type="EMBL" id="RIA44481.1"/>
    </source>
</evidence>
<organism evidence="2 3">
    <name type="scientific">Hephaestia caeni</name>
    <dbReference type="NCBI Taxonomy" id="645617"/>
    <lineage>
        <taxon>Bacteria</taxon>
        <taxon>Pseudomonadati</taxon>
        <taxon>Pseudomonadota</taxon>
        <taxon>Alphaproteobacteria</taxon>
        <taxon>Sphingomonadales</taxon>
        <taxon>Sphingomonadaceae</taxon>
        <taxon>Hephaestia</taxon>
    </lineage>
</organism>
<feature type="domain" description="Rap1a immunity protein" evidence="1">
    <location>
        <begin position="28"/>
        <end position="110"/>
    </location>
</feature>